<dbReference type="PANTHER" id="PTHR12131:SF1">
    <property type="entry name" value="ATP-DEPENDENT RNA HELICASE SUPV3L1, MITOCHONDRIAL-RELATED"/>
    <property type="match status" value="1"/>
</dbReference>
<comment type="caution">
    <text evidence="9">The sequence shown here is derived from an EMBL/GenBank/DDBJ whole genome shotgun (WGS) entry which is preliminary data.</text>
</comment>
<dbReference type="InterPro" id="IPR022192">
    <property type="entry name" value="SUV3_C"/>
</dbReference>
<feature type="domain" description="Helicase C-terminal" evidence="8">
    <location>
        <begin position="321"/>
        <end position="510"/>
    </location>
</feature>
<dbReference type="Gene3D" id="1.10.1740.140">
    <property type="match status" value="1"/>
</dbReference>
<dbReference type="Gene3D" id="1.20.272.40">
    <property type="match status" value="1"/>
</dbReference>
<dbReference type="CDD" id="cd18805">
    <property type="entry name" value="SF2_C_suv3"/>
    <property type="match status" value="1"/>
</dbReference>
<comment type="catalytic activity">
    <reaction evidence="6">
        <text>ATP + H2O = ADP + phosphate + H(+)</text>
        <dbReference type="Rhea" id="RHEA:13065"/>
        <dbReference type="ChEBI" id="CHEBI:15377"/>
        <dbReference type="ChEBI" id="CHEBI:15378"/>
        <dbReference type="ChEBI" id="CHEBI:30616"/>
        <dbReference type="ChEBI" id="CHEBI:43474"/>
        <dbReference type="ChEBI" id="CHEBI:456216"/>
        <dbReference type="EC" id="3.6.4.13"/>
    </reaction>
</comment>
<dbReference type="InterPro" id="IPR050699">
    <property type="entry name" value="RNA-DNA_Helicase"/>
</dbReference>
<name>A0AAD4R6T8_9BILA</name>
<keyword evidence="4 9" id="KW-0347">Helicase</keyword>
<dbReference type="GO" id="GO:0003724">
    <property type="term" value="F:RNA helicase activity"/>
    <property type="evidence" value="ECO:0007669"/>
    <property type="project" value="UniProtKB-EC"/>
</dbReference>
<dbReference type="PANTHER" id="PTHR12131">
    <property type="entry name" value="ATP-DEPENDENT RNA AND DNA HELICASE"/>
    <property type="match status" value="1"/>
</dbReference>
<accession>A0AAD4R6T8</accession>
<dbReference type="SMART" id="SM00490">
    <property type="entry name" value="HELICc"/>
    <property type="match status" value="1"/>
</dbReference>
<comment type="similarity">
    <text evidence="1">Belongs to the helicase family.</text>
</comment>
<keyword evidence="5" id="KW-0067">ATP-binding</keyword>
<dbReference type="Pfam" id="PF12513">
    <property type="entry name" value="SUV3_C"/>
    <property type="match status" value="1"/>
</dbReference>
<evidence type="ECO:0000256" key="5">
    <source>
        <dbReference type="ARBA" id="ARBA00022840"/>
    </source>
</evidence>
<dbReference type="GO" id="GO:0045025">
    <property type="term" value="C:mitochondrial degradosome"/>
    <property type="evidence" value="ECO:0007669"/>
    <property type="project" value="TreeGrafter"/>
</dbReference>
<dbReference type="Pfam" id="PF18147">
    <property type="entry name" value="Suv3_C_1"/>
    <property type="match status" value="1"/>
</dbReference>
<protein>
    <submittedName>
        <fullName evidence="9">ATP-dependent RNA helicase SUV3 like protein, mitochondrial</fullName>
    </submittedName>
</protein>
<evidence type="ECO:0000256" key="1">
    <source>
        <dbReference type="ARBA" id="ARBA00008708"/>
    </source>
</evidence>
<proteinExistence type="inferred from homology"/>
<keyword evidence="10" id="KW-1185">Reference proteome</keyword>
<dbReference type="Pfam" id="PF00271">
    <property type="entry name" value="Helicase_C"/>
    <property type="match status" value="1"/>
</dbReference>
<dbReference type="InterPro" id="IPR027417">
    <property type="entry name" value="P-loop_NTPase"/>
</dbReference>
<evidence type="ECO:0000313" key="10">
    <source>
        <dbReference type="Proteomes" id="UP001201812"/>
    </source>
</evidence>
<dbReference type="InterPro" id="IPR041082">
    <property type="entry name" value="Suv3_C_1"/>
</dbReference>
<dbReference type="InterPro" id="IPR041453">
    <property type="entry name" value="Suv3_N"/>
</dbReference>
<evidence type="ECO:0000256" key="6">
    <source>
        <dbReference type="ARBA" id="ARBA00047984"/>
    </source>
</evidence>
<dbReference type="GO" id="GO:0016787">
    <property type="term" value="F:hydrolase activity"/>
    <property type="evidence" value="ECO:0007669"/>
    <property type="project" value="UniProtKB-KW"/>
</dbReference>
<dbReference type="InterPro" id="IPR001650">
    <property type="entry name" value="Helicase_C-like"/>
</dbReference>
<dbReference type="SUPFAM" id="SSF52540">
    <property type="entry name" value="P-loop containing nucleoside triphosphate hydrolases"/>
    <property type="match status" value="2"/>
</dbReference>
<evidence type="ECO:0000313" key="9">
    <source>
        <dbReference type="EMBL" id="KAI1713434.1"/>
    </source>
</evidence>
<dbReference type="EMBL" id="JAKKPZ010000015">
    <property type="protein sequence ID" value="KAI1713434.1"/>
    <property type="molecule type" value="Genomic_DNA"/>
</dbReference>
<dbReference type="Gene3D" id="3.40.50.300">
    <property type="entry name" value="P-loop containing nucleotide triphosphate hydrolases"/>
    <property type="match status" value="2"/>
</dbReference>
<dbReference type="GO" id="GO:0000965">
    <property type="term" value="P:mitochondrial RNA 3'-end processing"/>
    <property type="evidence" value="ECO:0007669"/>
    <property type="project" value="TreeGrafter"/>
</dbReference>
<dbReference type="Proteomes" id="UP001201812">
    <property type="component" value="Unassembled WGS sequence"/>
</dbReference>
<keyword evidence="2" id="KW-0547">Nucleotide-binding</keyword>
<gene>
    <name evidence="9" type="ORF">DdX_08948</name>
</gene>
<dbReference type="Pfam" id="PF18114">
    <property type="entry name" value="Suv3_N"/>
    <property type="match status" value="1"/>
</dbReference>
<dbReference type="PROSITE" id="PS51194">
    <property type="entry name" value="HELICASE_CTER"/>
    <property type="match status" value="1"/>
</dbReference>
<organism evidence="9 10">
    <name type="scientific">Ditylenchus destructor</name>
    <dbReference type="NCBI Taxonomy" id="166010"/>
    <lineage>
        <taxon>Eukaryota</taxon>
        <taxon>Metazoa</taxon>
        <taxon>Ecdysozoa</taxon>
        <taxon>Nematoda</taxon>
        <taxon>Chromadorea</taxon>
        <taxon>Rhabditida</taxon>
        <taxon>Tylenchina</taxon>
        <taxon>Tylenchomorpha</taxon>
        <taxon>Sphaerularioidea</taxon>
        <taxon>Anguinidae</taxon>
        <taxon>Anguininae</taxon>
        <taxon>Ditylenchus</taxon>
    </lineage>
</organism>
<dbReference type="GO" id="GO:0005524">
    <property type="term" value="F:ATP binding"/>
    <property type="evidence" value="ECO:0007669"/>
    <property type="project" value="UniProtKB-KW"/>
</dbReference>
<evidence type="ECO:0000256" key="7">
    <source>
        <dbReference type="SAM" id="MobiDB-lite"/>
    </source>
</evidence>
<evidence type="ECO:0000256" key="4">
    <source>
        <dbReference type="ARBA" id="ARBA00022806"/>
    </source>
</evidence>
<dbReference type="InterPro" id="IPR055206">
    <property type="entry name" value="DEXQc_SUV3"/>
</dbReference>
<sequence length="692" mass="78551">MELCRAVPRVTRFLNYKGVRFSSSQCTSKIAFEKPNKFIRRRLSTETPNRSSDSLFSESVNVLDKALQPQEENFAGPVFDRNFVSTVLDEFIRKPTTKLMADEYHLYNDFYIKAFLSFRLHCLASLKNMAKPLATTFDDIRLRGENVDSLFPHFIEHSRKIFPFLDSVEELKKISDITQPHAWYPNARALRRKFIFHAGPTNSGKTYAALERLLAVEIYRKMNNIGKPCDLVTGEDRKHAINKDEPAPLLSTTVDMLSPDMSIELGVIDEIQMVRDDRRGYAFTRALLGMQAPVVNYKLNSYTYQYLLFLIHLCGEEAAIDIVQRILEPTGEPIEINRYERKSALTISTHGLGGLENIQDGDCIVSFSKSAIVDFARQLQLNHGREAAIIYGDLPPITKLTQAEKFNDPNDPCNVLVATDAIGMGLNLNIKRIIFSTLDKFERTTLDQQHLPIHLVKQIAGRAGRFGLKYEEGVVMGFTDEDASVLCDIITKDIENIEKAGIAPTFEQIETFALLLPTSSFVELMNIFACLCTVSDHYFTCFGQDSYGLAKVIENIPLSLKDRYTFCLVPLNSDRMNLSTFFMKIVQRYSDGLVINFDYVHNLIKHLMDQPAYNLAGLENLCDAHDCVGAYLWLSYRFPTYFPDNSVQHLANMIEERARESLENINAGKAEQSISPNSPKRPSGSPSKRLKR</sequence>
<evidence type="ECO:0000256" key="3">
    <source>
        <dbReference type="ARBA" id="ARBA00022801"/>
    </source>
</evidence>
<dbReference type="AlphaFoldDB" id="A0AAD4R6T8"/>
<dbReference type="Gene3D" id="1.20.58.1080">
    <property type="match status" value="1"/>
</dbReference>
<dbReference type="Pfam" id="PF22527">
    <property type="entry name" value="DEXQc_Suv3"/>
    <property type="match status" value="1"/>
</dbReference>
<reference evidence="9" key="1">
    <citation type="submission" date="2022-01" db="EMBL/GenBank/DDBJ databases">
        <title>Genome Sequence Resource for Two Populations of Ditylenchus destructor, the Migratory Endoparasitic Phytonematode.</title>
        <authorList>
            <person name="Zhang H."/>
            <person name="Lin R."/>
            <person name="Xie B."/>
        </authorList>
    </citation>
    <scope>NUCLEOTIDE SEQUENCE</scope>
    <source>
        <strain evidence="9">BazhouSP</strain>
    </source>
</reference>
<keyword evidence="3" id="KW-0378">Hydrolase</keyword>
<evidence type="ECO:0000259" key="8">
    <source>
        <dbReference type="PROSITE" id="PS51194"/>
    </source>
</evidence>
<evidence type="ECO:0000256" key="2">
    <source>
        <dbReference type="ARBA" id="ARBA00022741"/>
    </source>
</evidence>
<feature type="compositionally biased region" description="Low complexity" evidence="7">
    <location>
        <begin position="675"/>
        <end position="692"/>
    </location>
</feature>
<feature type="region of interest" description="Disordered" evidence="7">
    <location>
        <begin position="665"/>
        <end position="692"/>
    </location>
</feature>